<dbReference type="GO" id="GO:0004143">
    <property type="term" value="F:ATP-dependent diacylglycerol kinase activity"/>
    <property type="evidence" value="ECO:0007669"/>
    <property type="project" value="TreeGrafter"/>
</dbReference>
<keyword evidence="9" id="KW-0460">Magnesium</keyword>
<dbReference type="InterPro" id="IPR045540">
    <property type="entry name" value="YegS/DAGK_C"/>
</dbReference>
<evidence type="ECO:0000256" key="9">
    <source>
        <dbReference type="ARBA" id="ARBA00022842"/>
    </source>
</evidence>
<keyword evidence="6" id="KW-0547">Nucleotide-binding</keyword>
<evidence type="ECO:0000259" key="13">
    <source>
        <dbReference type="PROSITE" id="PS50146"/>
    </source>
</evidence>
<dbReference type="InterPro" id="IPR050187">
    <property type="entry name" value="Lipid_Phosphate_FormReg"/>
</dbReference>
<keyword evidence="3" id="KW-0444">Lipid biosynthesis</keyword>
<keyword evidence="10" id="KW-0443">Lipid metabolism</keyword>
<comment type="cofactor">
    <cofactor evidence="1">
        <name>Mg(2+)</name>
        <dbReference type="ChEBI" id="CHEBI:18420"/>
    </cofactor>
</comment>
<proteinExistence type="inferred from homology"/>
<dbReference type="EMBL" id="JADIMP010000051">
    <property type="protein sequence ID" value="MBO8441396.1"/>
    <property type="molecule type" value="Genomic_DNA"/>
</dbReference>
<evidence type="ECO:0000256" key="6">
    <source>
        <dbReference type="ARBA" id="ARBA00022741"/>
    </source>
</evidence>
<comment type="caution">
    <text evidence="14">The sequence shown here is derived from an EMBL/GenBank/DDBJ whole genome shotgun (WGS) entry which is preliminary data.</text>
</comment>
<evidence type="ECO:0000256" key="11">
    <source>
        <dbReference type="ARBA" id="ARBA00023209"/>
    </source>
</evidence>
<protein>
    <submittedName>
        <fullName evidence="14">Diacylglycerol kinase</fullName>
    </submittedName>
</protein>
<keyword evidence="5" id="KW-0479">Metal-binding</keyword>
<evidence type="ECO:0000256" key="10">
    <source>
        <dbReference type="ARBA" id="ARBA00023098"/>
    </source>
</evidence>
<dbReference type="InterPro" id="IPR001206">
    <property type="entry name" value="Diacylglycerol_kinase_cat_dom"/>
</dbReference>
<dbReference type="SMART" id="SM00046">
    <property type="entry name" value="DAGKc"/>
    <property type="match status" value="1"/>
</dbReference>
<dbReference type="Pfam" id="PF19279">
    <property type="entry name" value="YegS_C"/>
    <property type="match status" value="1"/>
</dbReference>
<sequence length="315" mass="34281">MSKLRARIIYNPSSGRETIKNELASILNVYEQAGYETSAFATTPELNSAKNEARRVALEGFDLIVAAGGDGTVNEVVNGIADLDKRPTMAVIPAGTTNDYAHALGISKGSFLESAKVINKHQMVKMDIGQANQKYFMNIAGGGLLTELTYGVPADMKTIFGYLAYVAKGVELLPQIKPINMRIEYDEGIFEGKASMFLLGLTNSIAGFDQLVPNSLLDDGKFSLLIIKTANVAQILKLAAMALNGSKHVNDNNVIYTRTSHVKISVPDGENIKINLDGEYGSDTPVDFIDHKQHIKMVVDMDSIKSTHITDRKLI</sequence>
<evidence type="ECO:0000313" key="15">
    <source>
        <dbReference type="Proteomes" id="UP000823614"/>
    </source>
</evidence>
<keyword evidence="12" id="KW-1208">Phospholipid metabolism</keyword>
<dbReference type="Gene3D" id="2.60.200.40">
    <property type="match status" value="1"/>
</dbReference>
<dbReference type="InterPro" id="IPR005218">
    <property type="entry name" value="Diacylglycerol/lipid_kinase"/>
</dbReference>
<dbReference type="AlphaFoldDB" id="A0A9D9E581"/>
<dbReference type="SUPFAM" id="SSF111331">
    <property type="entry name" value="NAD kinase/diacylglycerol kinase-like"/>
    <property type="match status" value="1"/>
</dbReference>
<dbReference type="NCBIfam" id="TIGR00147">
    <property type="entry name" value="YegS/Rv2252/BmrU family lipid kinase"/>
    <property type="match status" value="1"/>
</dbReference>
<reference evidence="14" key="1">
    <citation type="submission" date="2020-10" db="EMBL/GenBank/DDBJ databases">
        <authorList>
            <person name="Gilroy R."/>
        </authorList>
    </citation>
    <scope>NUCLEOTIDE SEQUENCE</scope>
    <source>
        <strain evidence="14">C6-149</strain>
    </source>
</reference>
<evidence type="ECO:0000256" key="8">
    <source>
        <dbReference type="ARBA" id="ARBA00022840"/>
    </source>
</evidence>
<dbReference type="NCBIfam" id="NF009874">
    <property type="entry name" value="PRK13337.1"/>
    <property type="match status" value="1"/>
</dbReference>
<dbReference type="Pfam" id="PF00781">
    <property type="entry name" value="DAGK_cat"/>
    <property type="match status" value="1"/>
</dbReference>
<dbReference type="GO" id="GO:0046872">
    <property type="term" value="F:metal ion binding"/>
    <property type="evidence" value="ECO:0007669"/>
    <property type="project" value="UniProtKB-KW"/>
</dbReference>
<evidence type="ECO:0000256" key="7">
    <source>
        <dbReference type="ARBA" id="ARBA00022777"/>
    </source>
</evidence>
<dbReference type="InterPro" id="IPR016064">
    <property type="entry name" value="NAD/diacylglycerol_kinase_sf"/>
</dbReference>
<comment type="similarity">
    <text evidence="2">Belongs to the diacylglycerol/lipid kinase family.</text>
</comment>
<dbReference type="InterPro" id="IPR017438">
    <property type="entry name" value="ATP-NAD_kinase_N"/>
</dbReference>
<evidence type="ECO:0000256" key="1">
    <source>
        <dbReference type="ARBA" id="ARBA00001946"/>
    </source>
</evidence>
<accession>A0A9D9E581</accession>
<dbReference type="Gene3D" id="3.40.50.10330">
    <property type="entry name" value="Probable inorganic polyphosphate/atp-NAD kinase, domain 1"/>
    <property type="match status" value="1"/>
</dbReference>
<keyword evidence="11" id="KW-0594">Phospholipid biosynthesis</keyword>
<dbReference type="PANTHER" id="PTHR12358">
    <property type="entry name" value="SPHINGOSINE KINASE"/>
    <property type="match status" value="1"/>
</dbReference>
<dbReference type="PROSITE" id="PS50146">
    <property type="entry name" value="DAGK"/>
    <property type="match status" value="1"/>
</dbReference>
<evidence type="ECO:0000256" key="4">
    <source>
        <dbReference type="ARBA" id="ARBA00022679"/>
    </source>
</evidence>
<evidence type="ECO:0000256" key="3">
    <source>
        <dbReference type="ARBA" id="ARBA00022516"/>
    </source>
</evidence>
<gene>
    <name evidence="14" type="ORF">IAA89_02990</name>
</gene>
<evidence type="ECO:0000256" key="12">
    <source>
        <dbReference type="ARBA" id="ARBA00023264"/>
    </source>
</evidence>
<dbReference type="Proteomes" id="UP000823614">
    <property type="component" value="Unassembled WGS sequence"/>
</dbReference>
<feature type="domain" description="DAGKc" evidence="13">
    <location>
        <begin position="1"/>
        <end position="135"/>
    </location>
</feature>
<evidence type="ECO:0000256" key="5">
    <source>
        <dbReference type="ARBA" id="ARBA00022723"/>
    </source>
</evidence>
<keyword evidence="8" id="KW-0067">ATP-binding</keyword>
<dbReference type="PANTHER" id="PTHR12358:SF106">
    <property type="entry name" value="LIPID KINASE YEGS"/>
    <property type="match status" value="1"/>
</dbReference>
<keyword evidence="4" id="KW-0808">Transferase</keyword>
<dbReference type="NCBIfam" id="NF009603">
    <property type="entry name" value="PRK13055.1"/>
    <property type="match status" value="1"/>
</dbReference>
<dbReference type="GO" id="GO:0005886">
    <property type="term" value="C:plasma membrane"/>
    <property type="evidence" value="ECO:0007669"/>
    <property type="project" value="TreeGrafter"/>
</dbReference>
<reference evidence="14" key="2">
    <citation type="journal article" date="2021" name="PeerJ">
        <title>Extensive microbial diversity within the chicken gut microbiome revealed by metagenomics and culture.</title>
        <authorList>
            <person name="Gilroy R."/>
            <person name="Ravi A."/>
            <person name="Getino M."/>
            <person name="Pursley I."/>
            <person name="Horton D.L."/>
            <person name="Alikhan N.F."/>
            <person name="Baker D."/>
            <person name="Gharbi K."/>
            <person name="Hall N."/>
            <person name="Watson M."/>
            <person name="Adriaenssens E.M."/>
            <person name="Foster-Nyarko E."/>
            <person name="Jarju S."/>
            <person name="Secka A."/>
            <person name="Antonio M."/>
            <person name="Oren A."/>
            <person name="Chaudhuri R.R."/>
            <person name="La Ragione R."/>
            <person name="Hildebrand F."/>
            <person name="Pallen M.J."/>
        </authorList>
    </citation>
    <scope>NUCLEOTIDE SEQUENCE</scope>
    <source>
        <strain evidence="14">C6-149</strain>
    </source>
</reference>
<dbReference type="GO" id="GO:0005524">
    <property type="term" value="F:ATP binding"/>
    <property type="evidence" value="ECO:0007669"/>
    <property type="project" value="UniProtKB-KW"/>
</dbReference>
<name>A0A9D9E581_9LACO</name>
<evidence type="ECO:0000313" key="14">
    <source>
        <dbReference type="EMBL" id="MBO8441396.1"/>
    </source>
</evidence>
<evidence type="ECO:0000256" key="2">
    <source>
        <dbReference type="ARBA" id="ARBA00005983"/>
    </source>
</evidence>
<dbReference type="GO" id="GO:0008654">
    <property type="term" value="P:phospholipid biosynthetic process"/>
    <property type="evidence" value="ECO:0007669"/>
    <property type="project" value="UniProtKB-KW"/>
</dbReference>
<organism evidence="14 15">
    <name type="scientific">Candidatus Gallilactobacillus intestinavium</name>
    <dbReference type="NCBI Taxonomy" id="2840838"/>
    <lineage>
        <taxon>Bacteria</taxon>
        <taxon>Bacillati</taxon>
        <taxon>Bacillota</taxon>
        <taxon>Bacilli</taxon>
        <taxon>Lactobacillales</taxon>
        <taxon>Lactobacillaceae</taxon>
        <taxon>Lactobacillaceae incertae sedis</taxon>
        <taxon>Candidatus Gallilactobacillus</taxon>
    </lineage>
</organism>
<keyword evidence="7 14" id="KW-0418">Kinase</keyword>